<dbReference type="EMBL" id="KZ613782">
    <property type="protein sequence ID" value="PMD63255.1"/>
    <property type="molecule type" value="Genomic_DNA"/>
</dbReference>
<keyword evidence="2" id="KW-0812">Transmembrane</keyword>
<keyword evidence="1" id="KW-0175">Coiled coil</keyword>
<evidence type="ECO:0000256" key="1">
    <source>
        <dbReference type="SAM" id="Coils"/>
    </source>
</evidence>
<feature type="transmembrane region" description="Helical" evidence="2">
    <location>
        <begin position="309"/>
        <end position="334"/>
    </location>
</feature>
<reference evidence="4 5" key="1">
    <citation type="submission" date="2016-04" db="EMBL/GenBank/DDBJ databases">
        <title>A degradative enzymes factory behind the ericoid mycorrhizal symbiosis.</title>
        <authorList>
            <consortium name="DOE Joint Genome Institute"/>
            <person name="Martino E."/>
            <person name="Morin E."/>
            <person name="Grelet G."/>
            <person name="Kuo A."/>
            <person name="Kohler A."/>
            <person name="Daghino S."/>
            <person name="Barry K."/>
            <person name="Choi C."/>
            <person name="Cichocki N."/>
            <person name="Clum A."/>
            <person name="Copeland A."/>
            <person name="Hainaut M."/>
            <person name="Haridas S."/>
            <person name="Labutti K."/>
            <person name="Lindquist E."/>
            <person name="Lipzen A."/>
            <person name="Khouja H.-R."/>
            <person name="Murat C."/>
            <person name="Ohm R."/>
            <person name="Olson A."/>
            <person name="Spatafora J."/>
            <person name="Veneault-Fourrey C."/>
            <person name="Henrissat B."/>
            <person name="Grigoriev I."/>
            <person name="Martin F."/>
            <person name="Perotto S."/>
        </authorList>
    </citation>
    <scope>NUCLEOTIDE SEQUENCE [LARGE SCALE GENOMIC DNA]</scope>
    <source>
        <strain evidence="4 5">E</strain>
    </source>
</reference>
<dbReference type="GO" id="GO:0005525">
    <property type="term" value="F:GTP binding"/>
    <property type="evidence" value="ECO:0007669"/>
    <property type="project" value="InterPro"/>
</dbReference>
<evidence type="ECO:0000256" key="2">
    <source>
        <dbReference type="SAM" id="Phobius"/>
    </source>
</evidence>
<organism evidence="4 5">
    <name type="scientific">Hyaloscypha bicolor E</name>
    <dbReference type="NCBI Taxonomy" id="1095630"/>
    <lineage>
        <taxon>Eukaryota</taxon>
        <taxon>Fungi</taxon>
        <taxon>Dikarya</taxon>
        <taxon>Ascomycota</taxon>
        <taxon>Pezizomycotina</taxon>
        <taxon>Leotiomycetes</taxon>
        <taxon>Helotiales</taxon>
        <taxon>Hyaloscyphaceae</taxon>
        <taxon>Hyaloscypha</taxon>
        <taxon>Hyaloscypha bicolor</taxon>
    </lineage>
</organism>
<dbReference type="Pfam" id="PF01926">
    <property type="entry name" value="MMR_HSR1"/>
    <property type="match status" value="1"/>
</dbReference>
<evidence type="ECO:0000313" key="4">
    <source>
        <dbReference type="EMBL" id="PMD63255.1"/>
    </source>
</evidence>
<dbReference type="InterPro" id="IPR027417">
    <property type="entry name" value="P-loop_NTPase"/>
</dbReference>
<keyword evidence="5" id="KW-1185">Reference proteome</keyword>
<dbReference type="Gene3D" id="3.40.50.300">
    <property type="entry name" value="P-loop containing nucleotide triphosphate hydrolases"/>
    <property type="match status" value="1"/>
</dbReference>
<gene>
    <name evidence="4" type="ORF">K444DRAFT_584937</name>
</gene>
<protein>
    <recommendedName>
        <fullName evidence="3">G domain-containing protein</fullName>
    </recommendedName>
</protein>
<evidence type="ECO:0000313" key="5">
    <source>
        <dbReference type="Proteomes" id="UP000235371"/>
    </source>
</evidence>
<dbReference type="SUPFAM" id="SSF52540">
    <property type="entry name" value="P-loop containing nucleoside triphosphate hydrolases"/>
    <property type="match status" value="1"/>
</dbReference>
<dbReference type="OrthoDB" id="8954335at2759"/>
<name>A0A2J6TJQ9_9HELO</name>
<dbReference type="CDD" id="cd00882">
    <property type="entry name" value="Ras_like_GTPase"/>
    <property type="match status" value="1"/>
</dbReference>
<evidence type="ECO:0000259" key="3">
    <source>
        <dbReference type="Pfam" id="PF01926"/>
    </source>
</evidence>
<dbReference type="RefSeq" id="XP_024740159.1">
    <property type="nucleotide sequence ID" value="XM_024877894.1"/>
</dbReference>
<dbReference type="InterPro" id="IPR006073">
    <property type="entry name" value="GTP-bd"/>
</dbReference>
<dbReference type="InParanoid" id="A0A2J6TJQ9"/>
<feature type="coiled-coil region" evidence="1">
    <location>
        <begin position="218"/>
        <end position="308"/>
    </location>
</feature>
<feature type="domain" description="G" evidence="3">
    <location>
        <begin position="10"/>
        <end position="69"/>
    </location>
</feature>
<keyword evidence="2" id="KW-0472">Membrane</keyword>
<accession>A0A2J6TJQ9</accession>
<dbReference type="GeneID" id="36585971"/>
<keyword evidence="2" id="KW-1133">Transmembrane helix</keyword>
<dbReference type="AlphaFoldDB" id="A0A2J6TJQ9"/>
<dbReference type="Proteomes" id="UP000235371">
    <property type="component" value="Unassembled WGS sequence"/>
</dbReference>
<sequence length="362" mass="40345">METELKHIVIAVMGVTGAGKSHFVQRATGADVEIGHSQASCTHEVANFDLIMPPYHVHLVDTPGFDDSFKNDAEILDGIAEFLRQVHDQRGKLSGILYLHQITDARMRGSALKNLTMFQKLMGTRALTNCVLVTTKWGNVDKAVGQAREEELLQDARFGWKNMVANRAQVARFENTSESAIRIIQSVACLRECVPKLTEELCYDKKKLKDTAAGRVVIDTLKEQLADKQAEIELTKQQQAQALHEKDTEYAKQMQEQRAVLEAEMKRVREGQVLMEQRVEEMRRTSEARALEIRAAEKERRKHSTKRTVGRWVGGILGTAAIVVTGGVAAPLVLGAAAVAEGVYHEEKVDDRNKLDRLHAAA</sequence>
<proteinExistence type="predicted"/>